<sequence>MANLVWQKSSFSGEAANCVNVAAAPDGTLRLRESDDPDVILAATRAGMSALVASIKANGSLGVQAE</sequence>
<reference evidence="3 5" key="2">
    <citation type="submission" date="2022-10" db="EMBL/GenBank/DDBJ databases">
        <title>The complete genomes of actinobacterial strains from the NBC collection.</title>
        <authorList>
            <person name="Joergensen T.S."/>
            <person name="Alvarez Arevalo M."/>
            <person name="Sterndorff E.B."/>
            <person name="Faurdal D."/>
            <person name="Vuksanovic O."/>
            <person name="Mourched A.-S."/>
            <person name="Charusanti P."/>
            <person name="Shaw S."/>
            <person name="Blin K."/>
            <person name="Weber T."/>
        </authorList>
    </citation>
    <scope>NUCLEOTIDE SEQUENCE [LARGE SCALE GENOMIC DNA]</scope>
    <source>
        <strain evidence="3 5">NBC 01769</strain>
    </source>
</reference>
<feature type="domain" description="DUF397" evidence="1">
    <location>
        <begin position="4"/>
        <end position="56"/>
    </location>
</feature>
<evidence type="ECO:0000313" key="3">
    <source>
        <dbReference type="EMBL" id="WSC13094.1"/>
    </source>
</evidence>
<organism evidence="2 4">
    <name type="scientific">Streptomyces brevispora</name>
    <dbReference type="NCBI Taxonomy" id="887462"/>
    <lineage>
        <taxon>Bacteria</taxon>
        <taxon>Bacillati</taxon>
        <taxon>Actinomycetota</taxon>
        <taxon>Actinomycetes</taxon>
        <taxon>Kitasatosporales</taxon>
        <taxon>Streptomycetaceae</taxon>
        <taxon>Streptomyces</taxon>
    </lineage>
</organism>
<gene>
    <name evidence="2" type="ORF">FHX80_114397</name>
    <name evidence="3" type="ORF">OIE64_09795</name>
</gene>
<evidence type="ECO:0000313" key="4">
    <source>
        <dbReference type="Proteomes" id="UP000318186"/>
    </source>
</evidence>
<dbReference type="EMBL" id="VIWW01000001">
    <property type="protein sequence ID" value="TWG05915.1"/>
    <property type="molecule type" value="Genomic_DNA"/>
</dbReference>
<dbReference type="OrthoDB" id="4288416at2"/>
<evidence type="ECO:0000259" key="1">
    <source>
        <dbReference type="Pfam" id="PF04149"/>
    </source>
</evidence>
<dbReference type="Pfam" id="PF04149">
    <property type="entry name" value="DUF397"/>
    <property type="match status" value="1"/>
</dbReference>
<evidence type="ECO:0000313" key="5">
    <source>
        <dbReference type="Proteomes" id="UP001330827"/>
    </source>
</evidence>
<dbReference type="RefSeq" id="WP_145765783.1">
    <property type="nucleotide sequence ID" value="NZ_CP109114.1"/>
</dbReference>
<accession>A0A561V2S2</accession>
<dbReference type="Proteomes" id="UP001330827">
    <property type="component" value="Chromosome"/>
</dbReference>
<reference evidence="2 4" key="1">
    <citation type="submission" date="2019-06" db="EMBL/GenBank/DDBJ databases">
        <title>Sequencing the genomes of 1000 actinobacteria strains.</title>
        <authorList>
            <person name="Klenk H.-P."/>
        </authorList>
    </citation>
    <scope>NUCLEOTIDE SEQUENCE [LARGE SCALE GENOMIC DNA]</scope>
    <source>
        <strain evidence="2 4">DSM 42059</strain>
    </source>
</reference>
<dbReference type="EMBL" id="CP109114">
    <property type="protein sequence ID" value="WSC13094.1"/>
    <property type="molecule type" value="Genomic_DNA"/>
</dbReference>
<dbReference type="AlphaFoldDB" id="A0A561V2S2"/>
<name>A0A561V2S2_9ACTN</name>
<proteinExistence type="predicted"/>
<dbReference type="Proteomes" id="UP000318186">
    <property type="component" value="Unassembled WGS sequence"/>
</dbReference>
<evidence type="ECO:0000313" key="2">
    <source>
        <dbReference type="EMBL" id="TWG05915.1"/>
    </source>
</evidence>
<dbReference type="InterPro" id="IPR007278">
    <property type="entry name" value="DUF397"/>
</dbReference>
<protein>
    <submittedName>
        <fullName evidence="3">DUF397 domain-containing protein</fullName>
    </submittedName>
    <submittedName>
        <fullName evidence="2">Uncharacterized protein DUF397</fullName>
    </submittedName>
</protein>
<keyword evidence="5" id="KW-1185">Reference proteome</keyword>